<feature type="non-terminal residue" evidence="1">
    <location>
        <position position="70"/>
    </location>
</feature>
<dbReference type="EMBL" id="NCSJ02000025">
    <property type="protein sequence ID" value="RFU34100.1"/>
    <property type="molecule type" value="Genomic_DNA"/>
</dbReference>
<accession>A0A3E2HL34</accession>
<proteinExistence type="predicted"/>
<dbReference type="OrthoDB" id="3465533at2759"/>
<feature type="non-terminal residue" evidence="1">
    <location>
        <position position="1"/>
    </location>
</feature>
<reference evidence="1 2" key="1">
    <citation type="submission" date="2018-05" db="EMBL/GenBank/DDBJ databases">
        <title>Draft genome sequence of Scytalidium lignicola DSM 105466, a ubiquitous saprotrophic fungus.</title>
        <authorList>
            <person name="Buettner E."/>
            <person name="Gebauer A.M."/>
            <person name="Hofrichter M."/>
            <person name="Liers C."/>
            <person name="Kellner H."/>
        </authorList>
    </citation>
    <scope>NUCLEOTIDE SEQUENCE [LARGE SCALE GENOMIC DNA]</scope>
    <source>
        <strain evidence="1 2">DSM 105466</strain>
    </source>
</reference>
<dbReference type="Proteomes" id="UP000258309">
    <property type="component" value="Unassembled WGS sequence"/>
</dbReference>
<gene>
    <name evidence="1" type="ORF">B7463_g2197</name>
</gene>
<keyword evidence="2" id="KW-1185">Reference proteome</keyword>
<organism evidence="1 2">
    <name type="scientific">Scytalidium lignicola</name>
    <name type="common">Hyphomycete</name>
    <dbReference type="NCBI Taxonomy" id="5539"/>
    <lineage>
        <taxon>Eukaryota</taxon>
        <taxon>Fungi</taxon>
        <taxon>Dikarya</taxon>
        <taxon>Ascomycota</taxon>
        <taxon>Pezizomycotina</taxon>
        <taxon>Leotiomycetes</taxon>
        <taxon>Leotiomycetes incertae sedis</taxon>
        <taxon>Scytalidium</taxon>
    </lineage>
</organism>
<protein>
    <submittedName>
        <fullName evidence="1">Uncharacterized protein</fullName>
    </submittedName>
</protein>
<sequence length="70" mass="7884">MDSYQASIGNRSDPVMLAKYLNDPPTITGKLLSLPSDETTEVVIMEHKINAKKFLNTWQTSWGNENRSIS</sequence>
<name>A0A3E2HL34_SCYLI</name>
<dbReference type="AlphaFoldDB" id="A0A3E2HL34"/>
<evidence type="ECO:0000313" key="1">
    <source>
        <dbReference type="EMBL" id="RFU34100.1"/>
    </source>
</evidence>
<evidence type="ECO:0000313" key="2">
    <source>
        <dbReference type="Proteomes" id="UP000258309"/>
    </source>
</evidence>
<comment type="caution">
    <text evidence="1">The sequence shown here is derived from an EMBL/GenBank/DDBJ whole genome shotgun (WGS) entry which is preliminary data.</text>
</comment>